<dbReference type="FunFam" id="1.25.40.90:FF:000038">
    <property type="entry name" value="TOM1-like protein 2"/>
    <property type="match status" value="1"/>
</dbReference>
<evidence type="ECO:0000256" key="5">
    <source>
        <dbReference type="ARBA" id="ARBA00022927"/>
    </source>
</evidence>
<evidence type="ECO:0008006" key="12">
    <source>
        <dbReference type="Google" id="ProtNLM"/>
    </source>
</evidence>
<feature type="region of interest" description="Disordered" evidence="7">
    <location>
        <begin position="327"/>
        <end position="397"/>
    </location>
</feature>
<dbReference type="PANTHER" id="PTHR46646">
    <property type="entry name" value="TOM1-LIKE PROTEIN 1"/>
    <property type="match status" value="1"/>
</dbReference>
<evidence type="ECO:0000256" key="2">
    <source>
        <dbReference type="ARBA" id="ARBA00007708"/>
    </source>
</evidence>
<protein>
    <recommendedName>
        <fullName evidence="12">VHS domain-containing protein</fullName>
    </recommendedName>
</protein>
<dbReference type="InterPro" id="IPR044836">
    <property type="entry name" value="TOL_plant"/>
</dbReference>
<name>A0A6A4KW98_9ERIC</name>
<organism evidence="10 11">
    <name type="scientific">Rhododendron williamsianum</name>
    <dbReference type="NCBI Taxonomy" id="262921"/>
    <lineage>
        <taxon>Eukaryota</taxon>
        <taxon>Viridiplantae</taxon>
        <taxon>Streptophyta</taxon>
        <taxon>Embryophyta</taxon>
        <taxon>Tracheophyta</taxon>
        <taxon>Spermatophyta</taxon>
        <taxon>Magnoliopsida</taxon>
        <taxon>eudicotyledons</taxon>
        <taxon>Gunneridae</taxon>
        <taxon>Pentapetalae</taxon>
        <taxon>asterids</taxon>
        <taxon>Ericales</taxon>
        <taxon>Ericaceae</taxon>
        <taxon>Ericoideae</taxon>
        <taxon>Rhodoreae</taxon>
        <taxon>Rhododendron</taxon>
    </lineage>
</organism>
<dbReference type="InterPro" id="IPR002014">
    <property type="entry name" value="VHS_dom"/>
</dbReference>
<feature type="non-terminal residue" evidence="10">
    <location>
        <position position="1"/>
    </location>
</feature>
<dbReference type="Pfam" id="PF00790">
    <property type="entry name" value="VHS"/>
    <property type="match status" value="1"/>
</dbReference>
<dbReference type="GO" id="GO:0035091">
    <property type="term" value="F:phosphatidylinositol binding"/>
    <property type="evidence" value="ECO:0007669"/>
    <property type="project" value="InterPro"/>
</dbReference>
<dbReference type="PROSITE" id="PS50179">
    <property type="entry name" value="VHS"/>
    <property type="match status" value="1"/>
</dbReference>
<evidence type="ECO:0000259" key="9">
    <source>
        <dbReference type="PROSITE" id="PS50909"/>
    </source>
</evidence>
<dbReference type="InterPro" id="IPR014645">
    <property type="entry name" value="TOM1"/>
</dbReference>
<dbReference type="CDD" id="cd03561">
    <property type="entry name" value="VHS"/>
    <property type="match status" value="1"/>
</dbReference>
<gene>
    <name evidence="10" type="ORF">C3L33_16286</name>
</gene>
<dbReference type="GO" id="GO:0016020">
    <property type="term" value="C:membrane"/>
    <property type="evidence" value="ECO:0007669"/>
    <property type="project" value="UniProtKB-SubCell"/>
</dbReference>
<feature type="domain" description="GAT" evidence="9">
    <location>
        <begin position="223"/>
        <end position="310"/>
    </location>
</feature>
<keyword evidence="6" id="KW-0472">Membrane</keyword>
<dbReference type="Gene3D" id="1.25.40.90">
    <property type="match status" value="1"/>
</dbReference>
<dbReference type="PROSITE" id="PS50909">
    <property type="entry name" value="GAT"/>
    <property type="match status" value="1"/>
</dbReference>
<keyword evidence="11" id="KW-1185">Reference proteome</keyword>
<evidence type="ECO:0000256" key="7">
    <source>
        <dbReference type="SAM" id="MobiDB-lite"/>
    </source>
</evidence>
<dbReference type="Gene3D" id="1.20.58.160">
    <property type="match status" value="1"/>
</dbReference>
<reference evidence="10 11" key="1">
    <citation type="journal article" date="2019" name="Genome Biol. Evol.">
        <title>The Rhododendron genome and chromosomal organization provide insight into shared whole-genome duplications across the heath family (Ericaceae).</title>
        <authorList>
            <person name="Soza V.L."/>
            <person name="Lindsley D."/>
            <person name="Waalkes A."/>
            <person name="Ramage E."/>
            <person name="Patwardhan R.P."/>
            <person name="Burton J.N."/>
            <person name="Adey A."/>
            <person name="Kumar A."/>
            <person name="Qiu R."/>
            <person name="Shendure J."/>
            <person name="Hall B."/>
        </authorList>
    </citation>
    <scope>NUCLEOTIDE SEQUENCE [LARGE SCALE GENOMIC DNA]</scope>
    <source>
        <strain evidence="10">RSF 1966-606</strain>
    </source>
</reference>
<evidence type="ECO:0000256" key="4">
    <source>
        <dbReference type="ARBA" id="ARBA00022553"/>
    </source>
</evidence>
<feature type="domain" description="VHS" evidence="8">
    <location>
        <begin position="55"/>
        <end position="184"/>
    </location>
</feature>
<dbReference type="OrthoDB" id="2018246at2759"/>
<dbReference type="InterPro" id="IPR004152">
    <property type="entry name" value="GAT_dom"/>
</dbReference>
<dbReference type="Pfam" id="PF03127">
    <property type="entry name" value="GAT"/>
    <property type="match status" value="1"/>
</dbReference>
<dbReference type="SUPFAM" id="SSF48464">
    <property type="entry name" value="ENTH/VHS domain"/>
    <property type="match status" value="1"/>
</dbReference>
<evidence type="ECO:0000256" key="3">
    <source>
        <dbReference type="ARBA" id="ARBA00022448"/>
    </source>
</evidence>
<feature type="compositionally biased region" description="Basic and acidic residues" evidence="7">
    <location>
        <begin position="380"/>
        <end position="397"/>
    </location>
</feature>
<dbReference type="PIRSF" id="PIRSF036948">
    <property type="entry name" value="TOM1"/>
    <property type="match status" value="1"/>
</dbReference>
<evidence type="ECO:0000256" key="6">
    <source>
        <dbReference type="ARBA" id="ARBA00023136"/>
    </source>
</evidence>
<dbReference type="EMBL" id="QEFC01002698">
    <property type="protein sequence ID" value="KAE9451783.1"/>
    <property type="molecule type" value="Genomic_DNA"/>
</dbReference>
<dbReference type="Proteomes" id="UP000428333">
    <property type="component" value="Linkage Group LG10"/>
</dbReference>
<dbReference type="GO" id="GO:0043130">
    <property type="term" value="F:ubiquitin binding"/>
    <property type="evidence" value="ECO:0007669"/>
    <property type="project" value="InterPro"/>
</dbReference>
<keyword evidence="4" id="KW-0597">Phosphoprotein</keyword>
<dbReference type="InterPro" id="IPR038425">
    <property type="entry name" value="GAT_sf"/>
</dbReference>
<evidence type="ECO:0000313" key="11">
    <source>
        <dbReference type="Proteomes" id="UP000428333"/>
    </source>
</evidence>
<evidence type="ECO:0000259" key="8">
    <source>
        <dbReference type="PROSITE" id="PS50179"/>
    </source>
</evidence>
<dbReference type="CDD" id="cd14231">
    <property type="entry name" value="GAT_GGA-like_plant"/>
    <property type="match status" value="1"/>
</dbReference>
<proteinExistence type="inferred from homology"/>
<evidence type="ECO:0000313" key="10">
    <source>
        <dbReference type="EMBL" id="KAE9451783.1"/>
    </source>
</evidence>
<dbReference type="PANTHER" id="PTHR46646:SF1">
    <property type="entry name" value="TOM1-LIKE PROTEIN 1"/>
    <property type="match status" value="1"/>
</dbReference>
<dbReference type="SUPFAM" id="SSF89009">
    <property type="entry name" value="GAT-like domain"/>
    <property type="match status" value="1"/>
</dbReference>
<sequence>MSEDLMEKVSAFGEKLRIGGAEVGRKVSAGMSSMSFKMRELFQGQNEADKFVEEATADTLDEPDWATNLELCDMINHDKINSLELIRAIKNRINSLKSPRVQFLALVLLETVVKNCDKAFSEVASERVVDEMVKLIDDPETLVENRNKALMLIEAWGDSSDDLRYLPVYEETYKSLKARGIRFPGRDSESLAPIFTPPRSVTASEPITIVGQQDNHDVRGEFFSVELIKEAFDVARNSIELLTTVLSSSPPQDALKDDLTIALVDQCHQSKYTVQRIIETSGDDEAVLFEALNINDEIQKVLSKYEDLKKPSAVPREPEPAMIPVAVEPEDSPSVGKEDGLIRKSSSSRAGGAQVGNKDDMMEDFDEMVFGKKTGGTSESRQDTKKQQPPKDDLISF</sequence>
<dbReference type="InterPro" id="IPR008942">
    <property type="entry name" value="ENTH_VHS"/>
</dbReference>
<dbReference type="AlphaFoldDB" id="A0A6A4KW98"/>
<dbReference type="GO" id="GO:0005737">
    <property type="term" value="C:cytoplasm"/>
    <property type="evidence" value="ECO:0007669"/>
    <property type="project" value="UniProtKB-ARBA"/>
</dbReference>
<keyword evidence="5" id="KW-0653">Protein transport</keyword>
<dbReference type="SMART" id="SM00288">
    <property type="entry name" value="VHS"/>
    <property type="match status" value="1"/>
</dbReference>
<keyword evidence="3" id="KW-0813">Transport</keyword>
<comment type="similarity">
    <text evidence="2">Belongs to the TOM1 family.</text>
</comment>
<accession>A0A6A4KW98</accession>
<evidence type="ECO:0000256" key="1">
    <source>
        <dbReference type="ARBA" id="ARBA00004170"/>
    </source>
</evidence>
<dbReference type="GO" id="GO:0043328">
    <property type="term" value="P:protein transport to vacuole involved in ubiquitin-dependent protein catabolic process via the multivesicular body sorting pathway"/>
    <property type="evidence" value="ECO:0007669"/>
    <property type="project" value="InterPro"/>
</dbReference>
<comment type="subcellular location">
    <subcellularLocation>
        <location evidence="1">Membrane</location>
        <topology evidence="1">Peripheral membrane protein</topology>
    </subcellularLocation>
</comment>
<comment type="caution">
    <text evidence="10">The sequence shown here is derived from an EMBL/GenBank/DDBJ whole genome shotgun (WGS) entry which is preliminary data.</text>
</comment>